<keyword evidence="2" id="KW-0012">Acyltransferase</keyword>
<dbReference type="Gene3D" id="3.30.559.10">
    <property type="entry name" value="Chloramphenicol acetyltransferase-like domain"/>
    <property type="match status" value="2"/>
</dbReference>
<evidence type="ECO:0000313" key="4">
    <source>
        <dbReference type="Proteomes" id="UP000595140"/>
    </source>
</evidence>
<organism evidence="3 4">
    <name type="scientific">Cuscuta campestris</name>
    <dbReference type="NCBI Taxonomy" id="132261"/>
    <lineage>
        <taxon>Eukaryota</taxon>
        <taxon>Viridiplantae</taxon>
        <taxon>Streptophyta</taxon>
        <taxon>Embryophyta</taxon>
        <taxon>Tracheophyta</taxon>
        <taxon>Spermatophyta</taxon>
        <taxon>Magnoliopsida</taxon>
        <taxon>eudicotyledons</taxon>
        <taxon>Gunneridae</taxon>
        <taxon>Pentapetalae</taxon>
        <taxon>asterids</taxon>
        <taxon>lamiids</taxon>
        <taxon>Solanales</taxon>
        <taxon>Convolvulaceae</taxon>
        <taxon>Cuscuteae</taxon>
        <taxon>Cuscuta</taxon>
        <taxon>Cuscuta subgen. Grammica</taxon>
        <taxon>Cuscuta sect. Cleistogrammica</taxon>
    </lineage>
</organism>
<dbReference type="Proteomes" id="UP000595140">
    <property type="component" value="Unassembled WGS sequence"/>
</dbReference>
<dbReference type="EMBL" id="OOIL02005040">
    <property type="protein sequence ID" value="VFQ93815.1"/>
    <property type="molecule type" value="Genomic_DNA"/>
</dbReference>
<dbReference type="Pfam" id="PF02458">
    <property type="entry name" value="Transferase"/>
    <property type="match status" value="1"/>
</dbReference>
<gene>
    <name evidence="3" type="ORF">CCAM_LOCUS35591</name>
</gene>
<dbReference type="InterPro" id="IPR023213">
    <property type="entry name" value="CAT-like_dom_sf"/>
</dbReference>
<name>A0A484MXR5_9ASTE</name>
<evidence type="ECO:0000256" key="2">
    <source>
        <dbReference type="ARBA" id="ARBA00023315"/>
    </source>
</evidence>
<proteinExistence type="predicted"/>
<dbReference type="PANTHER" id="PTHR31625">
    <property type="match status" value="1"/>
</dbReference>
<evidence type="ECO:0000256" key="1">
    <source>
        <dbReference type="ARBA" id="ARBA00022679"/>
    </source>
</evidence>
<reference evidence="3 4" key="1">
    <citation type="submission" date="2018-04" db="EMBL/GenBank/DDBJ databases">
        <authorList>
            <person name="Vogel A."/>
        </authorList>
    </citation>
    <scope>NUCLEOTIDE SEQUENCE [LARGE SCALE GENOMIC DNA]</scope>
</reference>
<keyword evidence="4" id="KW-1185">Reference proteome</keyword>
<dbReference type="GO" id="GO:0016747">
    <property type="term" value="F:acyltransferase activity, transferring groups other than amino-acyl groups"/>
    <property type="evidence" value="ECO:0007669"/>
    <property type="project" value="UniProtKB-ARBA"/>
</dbReference>
<evidence type="ECO:0000313" key="3">
    <source>
        <dbReference type="EMBL" id="VFQ93815.1"/>
    </source>
</evidence>
<sequence length="468" mass="51606">MGATQTVTVLEHIPVSPPPETTAKLTLPLTFLDAVWLSLPPVHRLVFYRHPVSRSEFVDDIIPKMKKSLSKTLQHFSPMAGRVVVSPDHLNRSKIRYADGDTVPLVFALSTSDGFDRLVSDHSRSCADFHPLVPRLPPTSRGLDGSVTVPIFALQVTLFQDVGFCMGVTNHHVIGDANTIFRFMKAWAFFSSSSPHPQDSLPPQFLPFYDRTAVKDRRGFAQVFWDYAKTTNVEETLDVDLLPKIPEKVRSTFVVSKEDIQRLKNHVLTRHPKIPHVSSFTVVFSYVWVCLVRSRTEINNADDDDDDEMDNFIFTADFRARLGLPHHYFGNCVVPCMGSVQTKDLTGDGGVANAAEVVGGSIHSQLNSKDEDGVGSGVEDLATRVAAMKKDRILGVAGSPKFDYYELDFEWGKASKFEIPSIDITGAISMSAASKKHGEGGGLEAGLALPVAQMESFTRIFAEGLKAL</sequence>
<dbReference type="OrthoDB" id="1862401at2759"/>
<protein>
    <submittedName>
        <fullName evidence="3">Uncharacterized protein</fullName>
    </submittedName>
</protein>
<dbReference type="AlphaFoldDB" id="A0A484MXR5"/>
<accession>A0A484MXR5</accession>
<dbReference type="InterPro" id="IPR051504">
    <property type="entry name" value="Plant_metabolite_acyltrans"/>
</dbReference>
<keyword evidence="1" id="KW-0808">Transferase</keyword>